<evidence type="ECO:0000259" key="10">
    <source>
        <dbReference type="Pfam" id="PF16019"/>
    </source>
</evidence>
<dbReference type="Proteomes" id="UP000582659">
    <property type="component" value="Unassembled WGS sequence"/>
</dbReference>
<dbReference type="InterPro" id="IPR023260">
    <property type="entry name" value="Cys/Ser-rich_nuc_prot"/>
</dbReference>
<dbReference type="InterPro" id="IPR031972">
    <property type="entry name" value="CSRNP_N"/>
</dbReference>
<feature type="region of interest" description="Disordered" evidence="9">
    <location>
        <begin position="438"/>
        <end position="477"/>
    </location>
</feature>
<evidence type="ECO:0000256" key="4">
    <source>
        <dbReference type="ARBA" id="ARBA00023015"/>
    </source>
</evidence>
<feature type="compositionally biased region" description="Polar residues" evidence="9">
    <location>
        <begin position="154"/>
        <end position="165"/>
    </location>
</feature>
<evidence type="ECO:0000256" key="6">
    <source>
        <dbReference type="ARBA" id="ARBA00023159"/>
    </source>
</evidence>
<feature type="compositionally biased region" description="Basic and acidic residues" evidence="9">
    <location>
        <begin position="45"/>
        <end position="76"/>
    </location>
</feature>
<keyword evidence="6" id="KW-0010">Activator</keyword>
<comment type="similarity">
    <text evidence="2">Belongs to the AXUD1 family.</text>
</comment>
<feature type="compositionally biased region" description="Polar residues" evidence="9">
    <location>
        <begin position="10"/>
        <end position="23"/>
    </location>
</feature>
<dbReference type="AlphaFoldDB" id="A0A7I8XQ48"/>
<keyword evidence="8" id="KW-0539">Nucleus</keyword>
<evidence type="ECO:0000256" key="5">
    <source>
        <dbReference type="ARBA" id="ARBA00023125"/>
    </source>
</evidence>
<feature type="compositionally biased region" description="Low complexity" evidence="9">
    <location>
        <begin position="611"/>
        <end position="622"/>
    </location>
</feature>
<dbReference type="GO" id="GO:0006915">
    <property type="term" value="P:apoptotic process"/>
    <property type="evidence" value="ECO:0007669"/>
    <property type="project" value="UniProtKB-KW"/>
</dbReference>
<feature type="compositionally biased region" description="Polar residues" evidence="9">
    <location>
        <begin position="794"/>
        <end position="803"/>
    </location>
</feature>
<comment type="subcellular location">
    <subcellularLocation>
        <location evidence="1">Nucleus</location>
    </subcellularLocation>
</comment>
<evidence type="ECO:0000256" key="2">
    <source>
        <dbReference type="ARBA" id="ARBA00008548"/>
    </source>
</evidence>
<dbReference type="PANTHER" id="PTHR13580">
    <property type="entry name" value="TGF-BETA INDUCED APOPTOSIS PROTEIN"/>
    <property type="match status" value="1"/>
</dbReference>
<protein>
    <submittedName>
        <fullName evidence="11">(pine wood nematode) hypothetical protein</fullName>
    </submittedName>
</protein>
<feature type="compositionally biased region" description="Polar residues" evidence="9">
    <location>
        <begin position="599"/>
        <end position="610"/>
    </location>
</feature>
<name>A0A7I8XQ48_BURXY</name>
<evidence type="ECO:0000256" key="9">
    <source>
        <dbReference type="SAM" id="MobiDB-lite"/>
    </source>
</evidence>
<feature type="compositionally biased region" description="Basic and acidic residues" evidence="9">
    <location>
        <begin position="950"/>
        <end position="970"/>
    </location>
</feature>
<feature type="region of interest" description="Disordered" evidence="9">
    <location>
        <begin position="311"/>
        <end position="332"/>
    </location>
</feature>
<feature type="region of interest" description="Disordered" evidence="9">
    <location>
        <begin position="759"/>
        <end position="853"/>
    </location>
</feature>
<feature type="compositionally biased region" description="Polar residues" evidence="9">
    <location>
        <begin position="509"/>
        <end position="546"/>
    </location>
</feature>
<evidence type="ECO:0000313" key="12">
    <source>
        <dbReference type="Proteomes" id="UP000659654"/>
    </source>
</evidence>
<comment type="caution">
    <text evidence="11">The sequence shown here is derived from an EMBL/GenBank/DDBJ whole genome shotgun (WGS) entry which is preliminary data.</text>
</comment>
<keyword evidence="7" id="KW-0804">Transcription</keyword>
<organism evidence="11 12">
    <name type="scientific">Bursaphelenchus xylophilus</name>
    <name type="common">Pinewood nematode worm</name>
    <name type="synonym">Aphelenchoides xylophilus</name>
    <dbReference type="NCBI Taxonomy" id="6326"/>
    <lineage>
        <taxon>Eukaryota</taxon>
        <taxon>Metazoa</taxon>
        <taxon>Ecdysozoa</taxon>
        <taxon>Nematoda</taxon>
        <taxon>Chromadorea</taxon>
        <taxon>Rhabditida</taxon>
        <taxon>Tylenchina</taxon>
        <taxon>Tylenchomorpha</taxon>
        <taxon>Aphelenchoidea</taxon>
        <taxon>Aphelenchoididae</taxon>
        <taxon>Bursaphelenchus</taxon>
    </lineage>
</organism>
<dbReference type="EMBL" id="CAJFCV020000001">
    <property type="protein sequence ID" value="CAG9087405.1"/>
    <property type="molecule type" value="Genomic_DNA"/>
</dbReference>
<feature type="compositionally biased region" description="Polar residues" evidence="9">
    <location>
        <begin position="322"/>
        <end position="331"/>
    </location>
</feature>
<feature type="compositionally biased region" description="Basic and acidic residues" evidence="9">
    <location>
        <begin position="804"/>
        <end position="827"/>
    </location>
</feature>
<feature type="compositionally biased region" description="Polar residues" evidence="9">
    <location>
        <begin position="1020"/>
        <end position="1032"/>
    </location>
</feature>
<accession>A0A7I8XQ48</accession>
<feature type="region of interest" description="Disordered" evidence="9">
    <location>
        <begin position="944"/>
        <end position="1032"/>
    </location>
</feature>
<dbReference type="GO" id="GO:0000981">
    <property type="term" value="F:DNA-binding transcription factor activity, RNA polymerase II-specific"/>
    <property type="evidence" value="ECO:0007669"/>
    <property type="project" value="TreeGrafter"/>
</dbReference>
<keyword evidence="3" id="KW-0053">Apoptosis</keyword>
<keyword evidence="12" id="KW-1185">Reference proteome</keyword>
<feature type="region of interest" description="Disordered" evidence="9">
    <location>
        <begin position="219"/>
        <end position="241"/>
    </location>
</feature>
<dbReference type="EMBL" id="CAJFDI010000001">
    <property type="protein sequence ID" value="CAD5210983.1"/>
    <property type="molecule type" value="Genomic_DNA"/>
</dbReference>
<feature type="region of interest" description="Disordered" evidence="9">
    <location>
        <begin position="599"/>
        <end position="698"/>
    </location>
</feature>
<feature type="region of interest" description="Disordered" evidence="9">
    <location>
        <begin position="1"/>
        <end position="144"/>
    </location>
</feature>
<feature type="region of interest" description="Disordered" evidence="9">
    <location>
        <begin position="501"/>
        <end position="563"/>
    </location>
</feature>
<evidence type="ECO:0000313" key="11">
    <source>
        <dbReference type="EMBL" id="CAD5210983.1"/>
    </source>
</evidence>
<feature type="region of interest" description="Disordered" evidence="9">
    <location>
        <begin position="153"/>
        <end position="172"/>
    </location>
</feature>
<dbReference type="Proteomes" id="UP000659654">
    <property type="component" value="Unassembled WGS sequence"/>
</dbReference>
<evidence type="ECO:0000256" key="8">
    <source>
        <dbReference type="ARBA" id="ARBA00023242"/>
    </source>
</evidence>
<dbReference type="GO" id="GO:0005634">
    <property type="term" value="C:nucleus"/>
    <property type="evidence" value="ECO:0007669"/>
    <property type="project" value="UniProtKB-SubCell"/>
</dbReference>
<evidence type="ECO:0000256" key="7">
    <source>
        <dbReference type="ARBA" id="ARBA00023163"/>
    </source>
</evidence>
<proteinExistence type="inferred from homology"/>
<feature type="domain" description="Cysteine/serine-rich nuclear protein N-terminal" evidence="10">
    <location>
        <begin position="242"/>
        <end position="433"/>
    </location>
</feature>
<feature type="compositionally biased region" description="Polar residues" evidence="9">
    <location>
        <begin position="463"/>
        <end position="472"/>
    </location>
</feature>
<feature type="compositionally biased region" description="Basic and acidic residues" evidence="9">
    <location>
        <begin position="311"/>
        <end position="321"/>
    </location>
</feature>
<dbReference type="PRINTS" id="PR02031">
    <property type="entry name" value="CYSSERRICHNP"/>
</dbReference>
<dbReference type="Pfam" id="PF16019">
    <property type="entry name" value="CSRNP_N"/>
    <property type="match status" value="1"/>
</dbReference>
<dbReference type="GO" id="GO:0043565">
    <property type="term" value="F:sequence-specific DNA binding"/>
    <property type="evidence" value="ECO:0007669"/>
    <property type="project" value="TreeGrafter"/>
</dbReference>
<keyword evidence="4" id="KW-0805">Transcription regulation</keyword>
<reference evidence="11" key="1">
    <citation type="submission" date="2020-09" db="EMBL/GenBank/DDBJ databases">
        <authorList>
            <person name="Kikuchi T."/>
        </authorList>
    </citation>
    <scope>NUCLEOTIDE SEQUENCE</scope>
    <source>
        <strain evidence="11">Ka4C1</strain>
    </source>
</reference>
<dbReference type="OrthoDB" id="5946974at2759"/>
<dbReference type="PANTHER" id="PTHR13580:SF9">
    <property type="entry name" value="AXIN1 UP-REGULATED 1, ISOFORM A"/>
    <property type="match status" value="1"/>
</dbReference>
<evidence type="ECO:0000256" key="3">
    <source>
        <dbReference type="ARBA" id="ARBA00022703"/>
    </source>
</evidence>
<keyword evidence="5" id="KW-0238">DNA-binding</keyword>
<gene>
    <name evidence="11" type="ORF">BXYJ_LOCUS2201</name>
</gene>
<feature type="compositionally biased region" description="Polar residues" evidence="9">
    <location>
        <begin position="33"/>
        <end position="44"/>
    </location>
</feature>
<feature type="compositionally biased region" description="Polar residues" evidence="9">
    <location>
        <begin position="80"/>
        <end position="93"/>
    </location>
</feature>
<sequence length="1032" mass="115715">MEKRDDGTPKPSTTRVQTLSNAVKISPQKRSHSPQTTPCPSTSRVVEDEAGKRARVDPEDEVRPQLHRGLSREEIRASATMETQNMLEEQASTPIPLRRSPRRVSRDHLAPNSPLNTPPGYYSPAPSQRSNLPDLPSCSSVSVSSVGNVKMNRKFTSFTSNPSQDQTEKISDEDEPLPVFVHQENQQSSGNVMENVQSRDENMNFDLGQDRIENAEVASTSQPALGDVNPSARPESARPGPKKVKFHHVDVYYFDLSCSFDTVPPHGGIPIGMAQTHRDYKQYSCGKHQSVSQLEKSMKYIHIIKRPARAESLRSRRRTADEPSSSGTSEISYDPAVFQHLDNKLREALAKEANIQYEYPITEECQEILQSRDSCGCQCPEGKCNSQTCLCALSNIECQVDRPNFPCTCTSETCGNPSGRDEFNAERVNKHRAEVLAQNPRRGKGIKRQPTPGTLLKGVLKPSKSTGNLEKQGNQEEMKLKTKITTQFSSLPTVSSSFENVTLRKRKPSSPSFHQPAQSSSPENRPQPSSVISTPQTPSVASTLSPGSKRELSSGTASGIPAKEARFEAEPAIYDPLSLSQTTRLISAELGLNMEIGQPGSSGLTYQQHGPSELSERPSPSRFDQVSTGPRPAMDRPGPSGFSHARGSITRERPMLGRAHGPTRHALREPSACSSIPSDPETDTQRRLQLQEQQRERTSFPMMTQHQRDVQNYLCMEAMSLIIRKHQHETQERFDSQQRTISGLVDTIAKLQKEVEKMKFSEEQRANAPPQRRSLPDRPIVKVQMRKGKDHVFRSSSGPSTAKQLEESRREKKEESPQEAKISPDRSVRKRLHEEDEEEPEQKRNNSDLFYPESMEFPDEIPVRDQEYSFDISRDVFASSMDENQNEQQNPFLLRTGVFEDISAAFRQDSAEHGPKNESTNPFLPENLYNHNLARNVLDAFQKSPQVGQRKVEREDGQNREELDLGREETEVPDGLEPSEFNRKKSFGYDNNNSEQKLLHRGPCAATNHGKHHEKKQLEVSLTSHPTSTKPG</sequence>
<evidence type="ECO:0000256" key="1">
    <source>
        <dbReference type="ARBA" id="ARBA00004123"/>
    </source>
</evidence>